<evidence type="ECO:0000313" key="11">
    <source>
        <dbReference type="Proteomes" id="UP000799538"/>
    </source>
</evidence>
<dbReference type="AlphaFoldDB" id="A0A6A6GMS5"/>
<proteinExistence type="inferred from homology"/>
<feature type="region of interest" description="Disordered" evidence="9">
    <location>
        <begin position="372"/>
        <end position="405"/>
    </location>
</feature>
<evidence type="ECO:0000313" key="10">
    <source>
        <dbReference type="EMBL" id="KAF2226869.1"/>
    </source>
</evidence>
<dbReference type="GO" id="GO:0008023">
    <property type="term" value="C:transcription elongation factor complex"/>
    <property type="evidence" value="ECO:0007669"/>
    <property type="project" value="TreeGrafter"/>
</dbReference>
<comment type="similarity">
    <text evidence="4">Belongs to the ELP4 family.</text>
</comment>
<evidence type="ECO:0000256" key="1">
    <source>
        <dbReference type="ARBA" id="ARBA00004123"/>
    </source>
</evidence>
<sequence>MAFRKRNVGVQRAVPGTVDAASHNPVTAPVSTPGLRPSPLTGQATTSTGIGSLDSFLGGHTGLATGSSILIEESGTTDFSGALLKFFAAEGITQGHHVQIVGVGEQWVRELPGLAGSSESSRHGKTSASQDDDKMKIAWRYERLGQHDGTRPGAVTPNRGPTVAAASSSEASEAIFCHNFDLAKRLAISPASIIKHIPMTPLSPTSKPPFHDVIRSIAANIQSSPPASFHRIIIPSILSPAFYPPHAGSPEHFLQFLHSLRAVLRQHADRVVAMLSIPTELYRRSSGLVRWAEQLSDGVIELQPFPHMMDAASSLAESGGARTGEEQPQGMLKLHKLPALTERGANAAAGAGVGDDLSFTLSRRKFLIKPFSLPPLEREENQTSHPETSSSSSALGTSKKADIEF</sequence>
<evidence type="ECO:0000256" key="4">
    <source>
        <dbReference type="ARBA" id="ARBA00007573"/>
    </source>
</evidence>
<feature type="region of interest" description="Disordered" evidence="9">
    <location>
        <begin position="14"/>
        <end position="47"/>
    </location>
</feature>
<dbReference type="Pfam" id="PF05625">
    <property type="entry name" value="PAXNEB"/>
    <property type="match status" value="1"/>
</dbReference>
<keyword evidence="8" id="KW-0539">Nucleus</keyword>
<evidence type="ECO:0000256" key="2">
    <source>
        <dbReference type="ARBA" id="ARBA00004496"/>
    </source>
</evidence>
<keyword evidence="6" id="KW-0963">Cytoplasm</keyword>
<evidence type="ECO:0000256" key="3">
    <source>
        <dbReference type="ARBA" id="ARBA00005043"/>
    </source>
</evidence>
<evidence type="ECO:0000256" key="5">
    <source>
        <dbReference type="ARBA" id="ARBA00020265"/>
    </source>
</evidence>
<dbReference type="InterPro" id="IPR008728">
    <property type="entry name" value="Elongator_complex_protein_4"/>
</dbReference>
<name>A0A6A6GMS5_9PEZI</name>
<evidence type="ECO:0000256" key="6">
    <source>
        <dbReference type="ARBA" id="ARBA00022490"/>
    </source>
</evidence>
<accession>A0A6A6GMS5</accession>
<keyword evidence="7" id="KW-0819">tRNA processing</keyword>
<dbReference type="Gene3D" id="3.40.50.300">
    <property type="entry name" value="P-loop containing nucleotide triphosphate hydrolases"/>
    <property type="match status" value="1"/>
</dbReference>
<dbReference type="OrthoDB" id="289162at2759"/>
<gene>
    <name evidence="10" type="ORF">BDZ85DRAFT_256900</name>
</gene>
<keyword evidence="11" id="KW-1185">Reference proteome</keyword>
<protein>
    <recommendedName>
        <fullName evidence="5">Elongator complex protein 4</fullName>
    </recommendedName>
</protein>
<dbReference type="GO" id="GO:0002098">
    <property type="term" value="P:tRNA wobble uridine modification"/>
    <property type="evidence" value="ECO:0007669"/>
    <property type="project" value="InterPro"/>
</dbReference>
<dbReference type="PANTHER" id="PTHR12896">
    <property type="entry name" value="PAX6 NEIGHBOR PROTEIN PAXNEB"/>
    <property type="match status" value="1"/>
</dbReference>
<comment type="pathway">
    <text evidence="3">tRNA modification; 5-methoxycarbonylmethyl-2-thiouridine-tRNA biosynthesis.</text>
</comment>
<organism evidence="10 11">
    <name type="scientific">Elsinoe ampelina</name>
    <dbReference type="NCBI Taxonomy" id="302913"/>
    <lineage>
        <taxon>Eukaryota</taxon>
        <taxon>Fungi</taxon>
        <taxon>Dikarya</taxon>
        <taxon>Ascomycota</taxon>
        <taxon>Pezizomycotina</taxon>
        <taxon>Dothideomycetes</taxon>
        <taxon>Dothideomycetidae</taxon>
        <taxon>Myriangiales</taxon>
        <taxon>Elsinoaceae</taxon>
        <taxon>Elsinoe</taxon>
    </lineage>
</organism>
<dbReference type="CDD" id="cd19494">
    <property type="entry name" value="Elp4"/>
    <property type="match status" value="1"/>
</dbReference>
<dbReference type="InterPro" id="IPR027417">
    <property type="entry name" value="P-loop_NTPase"/>
</dbReference>
<dbReference type="GO" id="GO:0033588">
    <property type="term" value="C:elongator holoenzyme complex"/>
    <property type="evidence" value="ECO:0007669"/>
    <property type="project" value="InterPro"/>
</dbReference>
<dbReference type="Proteomes" id="UP000799538">
    <property type="component" value="Unassembled WGS sequence"/>
</dbReference>
<dbReference type="EMBL" id="ML992502">
    <property type="protein sequence ID" value="KAF2226869.1"/>
    <property type="molecule type" value="Genomic_DNA"/>
</dbReference>
<dbReference type="UniPathway" id="UPA00988"/>
<evidence type="ECO:0000256" key="9">
    <source>
        <dbReference type="SAM" id="MobiDB-lite"/>
    </source>
</evidence>
<evidence type="ECO:0000256" key="8">
    <source>
        <dbReference type="ARBA" id="ARBA00023242"/>
    </source>
</evidence>
<evidence type="ECO:0000256" key="7">
    <source>
        <dbReference type="ARBA" id="ARBA00022694"/>
    </source>
</evidence>
<dbReference type="PANTHER" id="PTHR12896:SF1">
    <property type="entry name" value="ELONGATOR COMPLEX PROTEIN 4"/>
    <property type="match status" value="1"/>
</dbReference>
<reference evidence="11" key="1">
    <citation type="journal article" date="2020" name="Stud. Mycol.">
        <title>101 Dothideomycetes genomes: A test case for predicting lifestyles and emergence of pathogens.</title>
        <authorList>
            <person name="Haridas S."/>
            <person name="Albert R."/>
            <person name="Binder M."/>
            <person name="Bloem J."/>
            <person name="LaButti K."/>
            <person name="Salamov A."/>
            <person name="Andreopoulos B."/>
            <person name="Baker S."/>
            <person name="Barry K."/>
            <person name="Bills G."/>
            <person name="Bluhm B."/>
            <person name="Cannon C."/>
            <person name="Castanera R."/>
            <person name="Culley D."/>
            <person name="Daum C."/>
            <person name="Ezra D."/>
            <person name="Gonzalez J."/>
            <person name="Henrissat B."/>
            <person name="Kuo A."/>
            <person name="Liang C."/>
            <person name="Lipzen A."/>
            <person name="Lutzoni F."/>
            <person name="Magnuson J."/>
            <person name="Mondo S."/>
            <person name="Nolan M."/>
            <person name="Ohm R."/>
            <person name="Pangilinan J."/>
            <person name="Park H.-J."/>
            <person name="Ramirez L."/>
            <person name="Alfaro M."/>
            <person name="Sun H."/>
            <person name="Tritt A."/>
            <person name="Yoshinaga Y."/>
            <person name="Zwiers L.-H."/>
            <person name="Turgeon B."/>
            <person name="Goodwin S."/>
            <person name="Spatafora J."/>
            <person name="Crous P."/>
            <person name="Grigoriev I."/>
        </authorList>
    </citation>
    <scope>NUCLEOTIDE SEQUENCE [LARGE SCALE GENOMIC DNA]</scope>
    <source>
        <strain evidence="11">CECT 20119</strain>
    </source>
</reference>
<comment type="subcellular location">
    <subcellularLocation>
        <location evidence="2">Cytoplasm</location>
    </subcellularLocation>
    <subcellularLocation>
        <location evidence="1">Nucleus</location>
    </subcellularLocation>
</comment>
<dbReference type="GO" id="GO:0005737">
    <property type="term" value="C:cytoplasm"/>
    <property type="evidence" value="ECO:0007669"/>
    <property type="project" value="UniProtKB-SubCell"/>
</dbReference>